<dbReference type="OrthoDB" id="9761688at2"/>
<evidence type="ECO:0000256" key="4">
    <source>
        <dbReference type="RuleBase" id="RU003345"/>
    </source>
</evidence>
<feature type="domain" description="Aldehyde dehydrogenase" evidence="5">
    <location>
        <begin position="26"/>
        <end position="488"/>
    </location>
</feature>
<protein>
    <submittedName>
        <fullName evidence="6">Betaine-aldehyde dehydrogenase</fullName>
    </submittedName>
</protein>
<comment type="caution">
    <text evidence="6">The sequence shown here is derived from an EMBL/GenBank/DDBJ whole genome shotgun (WGS) entry which is preliminary data.</text>
</comment>
<feature type="active site" evidence="3">
    <location>
        <position position="265"/>
    </location>
</feature>
<dbReference type="PANTHER" id="PTHR11699">
    <property type="entry name" value="ALDEHYDE DEHYDROGENASE-RELATED"/>
    <property type="match status" value="1"/>
</dbReference>
<dbReference type="FunFam" id="3.40.605.10:FF:000007">
    <property type="entry name" value="NAD/NADP-dependent betaine aldehyde dehydrogenase"/>
    <property type="match status" value="1"/>
</dbReference>
<dbReference type="InterPro" id="IPR029510">
    <property type="entry name" value="Ald_DH_CS_GLU"/>
</dbReference>
<reference evidence="6 7" key="1">
    <citation type="submission" date="2014-04" db="EMBL/GenBank/DDBJ databases">
        <title>A comprehensive comparison of genomes of Erythrobacter spp. Strains.</title>
        <authorList>
            <person name="Zheng Q."/>
        </authorList>
    </citation>
    <scope>NUCLEOTIDE SEQUENCE [LARGE SCALE GENOMIC DNA]</scope>
    <source>
        <strain evidence="6 7">DSM 8509</strain>
    </source>
</reference>
<keyword evidence="7" id="KW-1185">Reference proteome</keyword>
<comment type="similarity">
    <text evidence="1 4">Belongs to the aldehyde dehydrogenase family.</text>
</comment>
<gene>
    <name evidence="6" type="ORF">EH32_05265</name>
</gene>
<dbReference type="PROSITE" id="PS00687">
    <property type="entry name" value="ALDEHYDE_DEHYDR_GLU"/>
    <property type="match status" value="1"/>
</dbReference>
<evidence type="ECO:0000256" key="1">
    <source>
        <dbReference type="ARBA" id="ARBA00009986"/>
    </source>
</evidence>
<dbReference type="Gene3D" id="3.40.605.10">
    <property type="entry name" value="Aldehyde Dehydrogenase, Chain A, domain 1"/>
    <property type="match status" value="1"/>
</dbReference>
<accession>A0A074MYH9</accession>
<dbReference type="Proteomes" id="UP000027866">
    <property type="component" value="Unassembled WGS sequence"/>
</dbReference>
<dbReference type="EMBL" id="JMIX01000003">
    <property type="protein sequence ID" value="KEO98524.1"/>
    <property type="molecule type" value="Genomic_DNA"/>
</dbReference>
<dbReference type="Pfam" id="PF00171">
    <property type="entry name" value="Aldedh"/>
    <property type="match status" value="1"/>
</dbReference>
<dbReference type="PATRIC" id="fig|39960.10.peg.2098"/>
<sequence length="496" mass="52556">MAVIDLAPETRSFIGGDKKMLIGGDWVDPSQDSAIPVINPADGESLARIGDAAEADVDRAVKAARRAFDEGPWPDMKPGERALLMNRIASALEAHAEQLAQLETLDNGKPINFARMDVAAAIGAIRYYAGWADKIHGSTHSIGMPGEHHVYTIKEPVGVAALIVPWNYPLVMAAMKLGPCLAAGCTAVLKPAEDTSLTALRLGEIMLEAGLPEGVLNIVTGYGHTVGNALIHHPGVDKIAFTGSTATGKVIAHAAAEGLKKVSLELGGKSPNIIMPDADLEAAIPASALGIFYNSGQTCTAPSRLYVHEDVADDVIKGIAEFGKTMKIAPGMDEESMIGPLVSQKQFDRVTSYVQQGEAEGAEIVSGGRRHGNTGYFLEPTVIAKTTNDMTVVREEIFGPVLVTQTFKSEEEAIALANDNAYGLAGCVWTRDITTAHTMAKKVKAGIIGLNTAMGADWDVPLGGYKQSGIGRENSRDGLELYLNTKSVFAQLKSAW</sequence>
<organism evidence="6 7">
    <name type="scientific">Erythrobacter litoralis</name>
    <dbReference type="NCBI Taxonomy" id="39960"/>
    <lineage>
        <taxon>Bacteria</taxon>
        <taxon>Pseudomonadati</taxon>
        <taxon>Pseudomonadota</taxon>
        <taxon>Alphaproteobacteria</taxon>
        <taxon>Sphingomonadales</taxon>
        <taxon>Erythrobacteraceae</taxon>
        <taxon>Erythrobacter/Porphyrobacter group</taxon>
        <taxon>Erythrobacter</taxon>
    </lineage>
</organism>
<keyword evidence="2 4" id="KW-0560">Oxidoreductase</keyword>
<dbReference type="Gene3D" id="3.40.309.10">
    <property type="entry name" value="Aldehyde Dehydrogenase, Chain A, domain 2"/>
    <property type="match status" value="1"/>
</dbReference>
<dbReference type="SUPFAM" id="SSF53720">
    <property type="entry name" value="ALDH-like"/>
    <property type="match status" value="1"/>
</dbReference>
<proteinExistence type="inferred from homology"/>
<dbReference type="InterPro" id="IPR016161">
    <property type="entry name" value="Ald_DH/histidinol_DH"/>
</dbReference>
<evidence type="ECO:0000313" key="7">
    <source>
        <dbReference type="Proteomes" id="UP000027866"/>
    </source>
</evidence>
<evidence type="ECO:0000256" key="2">
    <source>
        <dbReference type="ARBA" id="ARBA00023002"/>
    </source>
</evidence>
<dbReference type="InterPro" id="IPR016163">
    <property type="entry name" value="Ald_DH_C"/>
</dbReference>
<dbReference type="RefSeq" id="WP_034900736.1">
    <property type="nucleotide sequence ID" value="NZ_CP017057.1"/>
</dbReference>
<dbReference type="KEGG" id="elq:Ga0102493_113006"/>
<evidence type="ECO:0000256" key="3">
    <source>
        <dbReference type="PROSITE-ProRule" id="PRU10007"/>
    </source>
</evidence>
<name>A0A074MYH9_9SPHN</name>
<dbReference type="InterPro" id="IPR015590">
    <property type="entry name" value="Aldehyde_DH_dom"/>
</dbReference>
<dbReference type="GO" id="GO:0016620">
    <property type="term" value="F:oxidoreductase activity, acting on the aldehyde or oxo group of donors, NAD or NADP as acceptor"/>
    <property type="evidence" value="ECO:0007669"/>
    <property type="project" value="InterPro"/>
</dbReference>
<dbReference type="InterPro" id="IPR016162">
    <property type="entry name" value="Ald_DH_N"/>
</dbReference>
<evidence type="ECO:0000313" key="6">
    <source>
        <dbReference type="EMBL" id="KEO98524.1"/>
    </source>
</evidence>
<dbReference type="AlphaFoldDB" id="A0A074MYH9"/>
<dbReference type="FunFam" id="3.40.309.10:FF:000012">
    <property type="entry name" value="Betaine aldehyde dehydrogenase"/>
    <property type="match status" value="1"/>
</dbReference>
<evidence type="ECO:0000259" key="5">
    <source>
        <dbReference type="Pfam" id="PF00171"/>
    </source>
</evidence>
<dbReference type="PROSITE" id="PS00070">
    <property type="entry name" value="ALDEHYDE_DEHYDR_CYS"/>
    <property type="match status" value="1"/>
</dbReference>
<dbReference type="InterPro" id="IPR016160">
    <property type="entry name" value="Ald_DH_CS_CYS"/>
</dbReference>